<dbReference type="Proteomes" id="UP000005025">
    <property type="component" value="Unassembled WGS sequence"/>
</dbReference>
<feature type="domain" description="Glycosyl transferase family 1" evidence="1">
    <location>
        <begin position="221"/>
        <end position="367"/>
    </location>
</feature>
<dbReference type="PATRIC" id="fig|797516.3.peg.389"/>
<comment type="caution">
    <text evidence="3">The sequence shown here is derived from an EMBL/GenBank/DDBJ whole genome shotgun (WGS) entry which is preliminary data.</text>
</comment>
<accession>H1LCW6</accession>
<gene>
    <name evidence="3" type="ORF">HMPREF9104_00430</name>
</gene>
<dbReference type="PANTHER" id="PTHR46401">
    <property type="entry name" value="GLYCOSYLTRANSFERASE WBBK-RELATED"/>
    <property type="match status" value="1"/>
</dbReference>
<dbReference type="STRING" id="797516.HMPREF9104_00430"/>
<dbReference type="NCBIfam" id="NF046071">
    <property type="entry name" value="B1-4RhmsylTfaseCps2T"/>
    <property type="match status" value="1"/>
</dbReference>
<evidence type="ECO:0000313" key="4">
    <source>
        <dbReference type="Proteomes" id="UP000005025"/>
    </source>
</evidence>
<dbReference type="PANTHER" id="PTHR46401:SF8">
    <property type="entry name" value="BLL6006 PROTEIN"/>
    <property type="match status" value="1"/>
</dbReference>
<protein>
    <submittedName>
        <fullName evidence="3">Uncharacterized protein</fullName>
    </submittedName>
</protein>
<dbReference type="InterPro" id="IPR015393">
    <property type="entry name" value="DUF1972"/>
</dbReference>
<dbReference type="SUPFAM" id="SSF53756">
    <property type="entry name" value="UDP-Glycosyltransferase/glycogen phosphorylase"/>
    <property type="match status" value="1"/>
</dbReference>
<dbReference type="Gene3D" id="3.40.50.2000">
    <property type="entry name" value="Glycogen Phosphorylase B"/>
    <property type="match status" value="2"/>
</dbReference>
<reference evidence="3 4" key="1">
    <citation type="submission" date="2011-09" db="EMBL/GenBank/DDBJ databases">
        <authorList>
            <person name="Weinstock G."/>
            <person name="Sodergren E."/>
            <person name="Clifton S."/>
            <person name="Fulton L."/>
            <person name="Fulton B."/>
            <person name="Courtney L."/>
            <person name="Fronick C."/>
            <person name="Harrison M."/>
            <person name="Strong C."/>
            <person name="Farmer C."/>
            <person name="Delahaunty K."/>
            <person name="Markovic C."/>
            <person name="Hall O."/>
            <person name="Minx P."/>
            <person name="Tomlinson C."/>
            <person name="Mitreva M."/>
            <person name="Hou S."/>
            <person name="Chen J."/>
            <person name="Wollam A."/>
            <person name="Pepin K.H."/>
            <person name="Johnson M."/>
            <person name="Bhonagiri V."/>
            <person name="Zhang X."/>
            <person name="Suruliraj S."/>
            <person name="Warren W."/>
            <person name="Chinwalla A."/>
            <person name="Mardis E.R."/>
            <person name="Wilson R.K."/>
        </authorList>
    </citation>
    <scope>NUCLEOTIDE SEQUENCE [LARGE SCALE GENOMIC DNA]</scope>
    <source>
        <strain evidence="3 4">F0435</strain>
    </source>
</reference>
<dbReference type="EMBL" id="AGRJ01000043">
    <property type="protein sequence ID" value="EHO53755.1"/>
    <property type="molecule type" value="Genomic_DNA"/>
</dbReference>
<dbReference type="InterPro" id="IPR001296">
    <property type="entry name" value="Glyco_trans_1"/>
</dbReference>
<dbReference type="HOGENOM" id="CLU_009583_3_0_9"/>
<name>H1LCW6_9LACO</name>
<proteinExistence type="predicted"/>
<dbReference type="Pfam" id="PF00534">
    <property type="entry name" value="Glycos_transf_1"/>
    <property type="match status" value="1"/>
</dbReference>
<evidence type="ECO:0000259" key="2">
    <source>
        <dbReference type="Pfam" id="PF09314"/>
    </source>
</evidence>
<organism evidence="3 4">
    <name type="scientific">Lentilactobacillus kisonensis F0435</name>
    <dbReference type="NCBI Taxonomy" id="797516"/>
    <lineage>
        <taxon>Bacteria</taxon>
        <taxon>Bacillati</taxon>
        <taxon>Bacillota</taxon>
        <taxon>Bacilli</taxon>
        <taxon>Lactobacillales</taxon>
        <taxon>Lactobacillaceae</taxon>
        <taxon>Lentilactobacillus</taxon>
    </lineage>
</organism>
<sequence length="400" mass="46460">MHIEKWGFFMVRHVFIIGSKGIPAKYGGYETFVEYLTKRKISKNIQYHVSCKVINKSSSKKRFNYNDADCFNVYVPQIGSAQAIYYDISALVQSIKYAEIHNIKNPVFYILACRIGPFISFIVNKIHSIGGVAYVNPDGHEWKRSKWSYPVRKYWKISERLMVKHADLLICDSKSIEEYIQSTYASYMPKTTFIAYGADIRSARLDNNDPKIVNWFNHFGINAKKYYLIVGRFVPENNYETMIREFMKSSTRKDLVIITDIKENKFYRDLILKTNFKKDNRIKFVGTVYDQELLKKIRELAYGYIHGHSVGGTNPSLLEALSSTKINLLYDVNFNREVAGRGAMYWSTKNGDLSNLINSSDALNSDDIDKLDELSTNRIVSCYSWNKIIKDYESVLRMKK</sequence>
<dbReference type="Pfam" id="PF09314">
    <property type="entry name" value="DUF1972"/>
    <property type="match status" value="1"/>
</dbReference>
<evidence type="ECO:0000259" key="1">
    <source>
        <dbReference type="Pfam" id="PF00534"/>
    </source>
</evidence>
<evidence type="ECO:0000313" key="3">
    <source>
        <dbReference type="EMBL" id="EHO53755.1"/>
    </source>
</evidence>
<feature type="domain" description="DUF1972" evidence="2">
    <location>
        <begin position="11"/>
        <end position="199"/>
    </location>
</feature>
<dbReference type="GO" id="GO:0016757">
    <property type="term" value="F:glycosyltransferase activity"/>
    <property type="evidence" value="ECO:0007669"/>
    <property type="project" value="InterPro"/>
</dbReference>
<dbReference type="AlphaFoldDB" id="H1LCW6"/>